<dbReference type="InterPro" id="IPR037524">
    <property type="entry name" value="PA14/GLEYA"/>
</dbReference>
<proteinExistence type="predicted"/>
<dbReference type="SMART" id="SM00758">
    <property type="entry name" value="PA14"/>
    <property type="match status" value="1"/>
</dbReference>
<dbReference type="SMART" id="SM00060">
    <property type="entry name" value="FN3"/>
    <property type="match status" value="3"/>
</dbReference>
<evidence type="ECO:0000256" key="3">
    <source>
        <dbReference type="SAM" id="SignalP"/>
    </source>
</evidence>
<dbReference type="CDD" id="cd00063">
    <property type="entry name" value="FN3"/>
    <property type="match status" value="1"/>
</dbReference>
<dbReference type="RefSeq" id="WP_263231053.1">
    <property type="nucleotide sequence ID" value="NZ_CP106793.1"/>
</dbReference>
<dbReference type="Proteomes" id="UP001061298">
    <property type="component" value="Chromosome"/>
</dbReference>
<dbReference type="Pfam" id="PF07691">
    <property type="entry name" value="PA14"/>
    <property type="match status" value="1"/>
</dbReference>
<keyword evidence="3" id="KW-0732">Signal</keyword>
<evidence type="ECO:0000256" key="1">
    <source>
        <dbReference type="ARBA" id="ARBA00023295"/>
    </source>
</evidence>
<dbReference type="PROSITE" id="PS50853">
    <property type="entry name" value="FN3"/>
    <property type="match status" value="2"/>
</dbReference>
<evidence type="ECO:0000256" key="2">
    <source>
        <dbReference type="ARBA" id="ARBA00023326"/>
    </source>
</evidence>
<feature type="signal peptide" evidence="3">
    <location>
        <begin position="1"/>
        <end position="34"/>
    </location>
</feature>
<organism evidence="6 7">
    <name type="scientific">Streptomyces cynarae</name>
    <dbReference type="NCBI Taxonomy" id="2981134"/>
    <lineage>
        <taxon>Bacteria</taxon>
        <taxon>Bacillati</taxon>
        <taxon>Actinomycetota</taxon>
        <taxon>Actinomycetes</taxon>
        <taxon>Kitasatosporales</taxon>
        <taxon>Streptomycetaceae</taxon>
        <taxon>Streptomyces</taxon>
    </lineage>
</organism>
<evidence type="ECO:0000313" key="7">
    <source>
        <dbReference type="Proteomes" id="UP001061298"/>
    </source>
</evidence>
<dbReference type="SUPFAM" id="SSF49265">
    <property type="entry name" value="Fibronectin type III"/>
    <property type="match status" value="3"/>
</dbReference>
<keyword evidence="1" id="KW-0378">Hydrolase</keyword>
<accession>A0ABY6E445</accession>
<feature type="domain" description="Fibronectin type-III" evidence="4">
    <location>
        <begin position="274"/>
        <end position="367"/>
    </location>
</feature>
<dbReference type="InterPro" id="IPR013783">
    <property type="entry name" value="Ig-like_fold"/>
</dbReference>
<reference evidence="6" key="1">
    <citation type="submission" date="2022-10" db="EMBL/GenBank/DDBJ databases">
        <authorList>
            <person name="Mo P."/>
        </authorList>
    </citation>
    <scope>NUCLEOTIDE SEQUENCE</scope>
    <source>
        <strain evidence="6">HUAS 13-4</strain>
    </source>
</reference>
<protein>
    <submittedName>
        <fullName evidence="6">PA14 domain-containing protein</fullName>
    </submittedName>
</protein>
<sequence>MNQARRRTTAAAATAVVLATAGGLLTTVITPASAATTCTSPVFKRQFFANTGFSGTPKKTDCDSTVNENWGTGAPASGLPRDNFSVRWTLTRDFGSGGPFAFTVSTQDGIRVYLDGTRKVDVWKNVSTTQRKTVNVTILSGKHTLRVDYVNWTGTANVSFSYTPRTSATVDKVRPLAPTGATWKSQTGTGNSTTAVLSWAANKEMDLAGYRVYRQAAGTGTWARVGTTTGRTFSNTPPQTGQSYLYQVRAYDKAGNESVGSAALGPLTTPDFVAPAAPVLTVTSTADANDLSWTAPADAVSFQVFRKKTSDPDTEWKEYPETTGTSWSDTSAVYGISYDYKVLAHDAAWNHTFSAVVSGRPTITPPQNVTATTPSYGAVISWTEPSGDDTTGYTVLRSPAPADGTRTWTTADCRSRTTTTDESGATVHSCTDYDGDRGVTYAYAVRRKDSYDRWSVASPEVLVTRPGDEIAPPAVTGLTAEPLEYGIRLDWDPSPAADLAKYLVYEQPTRWATPQLVGSVDGTRSDALLRTPADGEQKRYVVVAVDVYDNAATFESEDWTSPVATVEVTERDLSPSTVPENTACDLDVIALASGDVQVDPFCSGSRFTETDGYHVYRWDPRTGSWVRLTETPVTTSYWIDTAAPAGTTVYYLVSFTEADGTEAFSNADDAVTLPSAP</sequence>
<keyword evidence="2" id="KW-0624">Polysaccharide degradation</keyword>
<feature type="chain" id="PRO_5047469679" evidence="3">
    <location>
        <begin position="35"/>
        <end position="677"/>
    </location>
</feature>
<keyword evidence="7" id="KW-1185">Reference proteome</keyword>
<evidence type="ECO:0000259" key="4">
    <source>
        <dbReference type="PROSITE" id="PS50853"/>
    </source>
</evidence>
<evidence type="ECO:0000259" key="5">
    <source>
        <dbReference type="PROSITE" id="PS51820"/>
    </source>
</evidence>
<feature type="domain" description="PA14" evidence="5">
    <location>
        <begin position="38"/>
        <end position="178"/>
    </location>
</feature>
<dbReference type="InterPro" id="IPR003961">
    <property type="entry name" value="FN3_dom"/>
</dbReference>
<keyword evidence="1" id="KW-0326">Glycosidase</keyword>
<dbReference type="InterPro" id="IPR011658">
    <property type="entry name" value="PA14_dom"/>
</dbReference>
<feature type="domain" description="Fibronectin type-III" evidence="4">
    <location>
        <begin position="177"/>
        <end position="272"/>
    </location>
</feature>
<gene>
    <name evidence="6" type="ORF">N8I84_21740</name>
</gene>
<dbReference type="InterPro" id="IPR036116">
    <property type="entry name" value="FN3_sf"/>
</dbReference>
<dbReference type="PROSITE" id="PS51820">
    <property type="entry name" value="PA14"/>
    <property type="match status" value="1"/>
</dbReference>
<dbReference type="EMBL" id="CP106793">
    <property type="protein sequence ID" value="UXY21017.1"/>
    <property type="molecule type" value="Genomic_DNA"/>
</dbReference>
<dbReference type="SUPFAM" id="SSF56988">
    <property type="entry name" value="Anthrax protective antigen"/>
    <property type="match status" value="1"/>
</dbReference>
<dbReference type="Gene3D" id="2.60.40.10">
    <property type="entry name" value="Immunoglobulins"/>
    <property type="match status" value="5"/>
</dbReference>
<name>A0ABY6E445_9ACTN</name>
<evidence type="ECO:0000313" key="6">
    <source>
        <dbReference type="EMBL" id="UXY21017.1"/>
    </source>
</evidence>
<keyword evidence="2" id="KW-0119">Carbohydrate metabolism</keyword>